<accession>A0A9W4T290</accession>
<dbReference type="EMBL" id="CAMKVN010006104">
    <property type="protein sequence ID" value="CAI2189875.1"/>
    <property type="molecule type" value="Genomic_DNA"/>
</dbReference>
<comment type="caution">
    <text evidence="1">The sequence shown here is derived from an EMBL/GenBank/DDBJ whole genome shotgun (WGS) entry which is preliminary data.</text>
</comment>
<dbReference type="AlphaFoldDB" id="A0A9W4T290"/>
<gene>
    <name evidence="1" type="ORF">FWILDA_LOCUS14296</name>
</gene>
<dbReference type="OrthoDB" id="2323355at2759"/>
<protein>
    <submittedName>
        <fullName evidence="1">7511_t:CDS:1</fullName>
    </submittedName>
</protein>
<sequence length="152" mass="17282">MNVKKTHGCHPIGNLAYNDYQCQVEYNGVKLSQVLWDPYYPVFEITTDVPPGGHEGTAYAEALGHFSLSIAGDSMKFINNPIFVNGHHCDKRGNSEVNPFKKSFLYDEKNRPANGSVAEYWISIYWNCNVEDIKSIECCHKDVYYTNTINYG</sequence>
<name>A0A9W4T290_9GLOM</name>
<keyword evidence="2" id="KW-1185">Reference proteome</keyword>
<evidence type="ECO:0000313" key="2">
    <source>
        <dbReference type="Proteomes" id="UP001153678"/>
    </source>
</evidence>
<organism evidence="1 2">
    <name type="scientific">Funneliformis geosporum</name>
    <dbReference type="NCBI Taxonomy" id="1117311"/>
    <lineage>
        <taxon>Eukaryota</taxon>
        <taxon>Fungi</taxon>
        <taxon>Fungi incertae sedis</taxon>
        <taxon>Mucoromycota</taxon>
        <taxon>Glomeromycotina</taxon>
        <taxon>Glomeromycetes</taxon>
        <taxon>Glomerales</taxon>
        <taxon>Glomeraceae</taxon>
        <taxon>Funneliformis</taxon>
    </lineage>
</organism>
<reference evidence="1" key="1">
    <citation type="submission" date="2022-08" db="EMBL/GenBank/DDBJ databases">
        <authorList>
            <person name="Kallberg Y."/>
            <person name="Tangrot J."/>
            <person name="Rosling A."/>
        </authorList>
    </citation>
    <scope>NUCLEOTIDE SEQUENCE</scope>
    <source>
        <strain evidence="1">Wild A</strain>
    </source>
</reference>
<proteinExistence type="predicted"/>
<dbReference type="Proteomes" id="UP001153678">
    <property type="component" value="Unassembled WGS sequence"/>
</dbReference>
<evidence type="ECO:0000313" key="1">
    <source>
        <dbReference type="EMBL" id="CAI2189875.1"/>
    </source>
</evidence>